<evidence type="ECO:0000256" key="15">
    <source>
        <dbReference type="SAM" id="Phobius"/>
    </source>
</evidence>
<dbReference type="PROSITE" id="PS50109">
    <property type="entry name" value="HIS_KIN"/>
    <property type="match status" value="1"/>
</dbReference>
<dbReference type="InterPro" id="IPR016120">
    <property type="entry name" value="Sig_transdc_His_kin_SpoOB"/>
</dbReference>
<comment type="catalytic activity">
    <reaction evidence="1">
        <text>ATP + protein L-histidine = ADP + protein N-phospho-L-histidine.</text>
        <dbReference type="EC" id="2.7.13.3"/>
    </reaction>
</comment>
<dbReference type="PRINTS" id="PR00344">
    <property type="entry name" value="BCTRLSENSOR"/>
</dbReference>
<dbReference type="Proteomes" id="UP000635726">
    <property type="component" value="Unassembled WGS sequence"/>
</dbReference>
<evidence type="ECO:0000256" key="10">
    <source>
        <dbReference type="ARBA" id="ARBA00022840"/>
    </source>
</evidence>
<evidence type="ECO:0000259" key="16">
    <source>
        <dbReference type="PROSITE" id="PS50109"/>
    </source>
</evidence>
<dbReference type="Pfam" id="PF02518">
    <property type="entry name" value="HATPase_c"/>
    <property type="match status" value="1"/>
</dbReference>
<accession>A0A917PB21</accession>
<evidence type="ECO:0000256" key="1">
    <source>
        <dbReference type="ARBA" id="ARBA00000085"/>
    </source>
</evidence>
<keyword evidence="18" id="KW-1185">Reference proteome</keyword>
<comment type="subcellular location">
    <subcellularLocation>
        <location evidence="2">Cell membrane</location>
        <topology evidence="2">Multi-pass membrane protein</topology>
    </subcellularLocation>
</comment>
<dbReference type="Pfam" id="PF17203">
    <property type="entry name" value="sCache_3_2"/>
    <property type="match status" value="1"/>
</dbReference>
<evidence type="ECO:0000256" key="9">
    <source>
        <dbReference type="ARBA" id="ARBA00022777"/>
    </source>
</evidence>
<evidence type="ECO:0000313" key="17">
    <source>
        <dbReference type="EMBL" id="GGJ69331.1"/>
    </source>
</evidence>
<comment type="caution">
    <text evidence="17">The sequence shown here is derived from an EMBL/GenBank/DDBJ whole genome shotgun (WGS) entry which is preliminary data.</text>
</comment>
<dbReference type="EMBL" id="BMOE01000003">
    <property type="protein sequence ID" value="GGJ69331.1"/>
    <property type="molecule type" value="Genomic_DNA"/>
</dbReference>
<dbReference type="InterPro" id="IPR004358">
    <property type="entry name" value="Sig_transdc_His_kin-like_C"/>
</dbReference>
<evidence type="ECO:0000256" key="4">
    <source>
        <dbReference type="ARBA" id="ARBA00022475"/>
    </source>
</evidence>
<dbReference type="InterPro" id="IPR005467">
    <property type="entry name" value="His_kinase_dom"/>
</dbReference>
<keyword evidence="6" id="KW-0808">Transferase</keyword>
<dbReference type="SUPFAM" id="SSF103190">
    <property type="entry name" value="Sensory domain-like"/>
    <property type="match status" value="1"/>
</dbReference>
<dbReference type="GO" id="GO:0005524">
    <property type="term" value="F:ATP binding"/>
    <property type="evidence" value="ECO:0007669"/>
    <property type="project" value="UniProtKB-KW"/>
</dbReference>
<dbReference type="PANTHER" id="PTHR43547">
    <property type="entry name" value="TWO-COMPONENT HISTIDINE KINASE"/>
    <property type="match status" value="1"/>
</dbReference>
<evidence type="ECO:0000256" key="6">
    <source>
        <dbReference type="ARBA" id="ARBA00022679"/>
    </source>
</evidence>
<evidence type="ECO:0000256" key="2">
    <source>
        <dbReference type="ARBA" id="ARBA00004651"/>
    </source>
</evidence>
<protein>
    <recommendedName>
        <fullName evidence="3">histidine kinase</fullName>
        <ecNumber evidence="3">2.7.13.3</ecNumber>
    </recommendedName>
</protein>
<keyword evidence="12" id="KW-0902">Two-component regulatory system</keyword>
<dbReference type="Gene3D" id="3.30.450.20">
    <property type="entry name" value="PAS domain"/>
    <property type="match status" value="1"/>
</dbReference>
<feature type="domain" description="Histidine kinase" evidence="16">
    <location>
        <begin position="429"/>
        <end position="533"/>
    </location>
</feature>
<evidence type="ECO:0000256" key="5">
    <source>
        <dbReference type="ARBA" id="ARBA00022553"/>
    </source>
</evidence>
<evidence type="ECO:0000256" key="8">
    <source>
        <dbReference type="ARBA" id="ARBA00022741"/>
    </source>
</evidence>
<evidence type="ECO:0000256" key="14">
    <source>
        <dbReference type="SAM" id="MobiDB-lite"/>
    </source>
</evidence>
<reference evidence="17" key="1">
    <citation type="journal article" date="2014" name="Int. J. Syst. Evol. Microbiol.">
        <title>Complete genome sequence of Corynebacterium casei LMG S-19264T (=DSM 44701T), isolated from a smear-ripened cheese.</title>
        <authorList>
            <consortium name="US DOE Joint Genome Institute (JGI-PGF)"/>
            <person name="Walter F."/>
            <person name="Albersmeier A."/>
            <person name="Kalinowski J."/>
            <person name="Ruckert C."/>
        </authorList>
    </citation>
    <scope>NUCLEOTIDE SEQUENCE</scope>
    <source>
        <strain evidence="17">JCM 14371</strain>
    </source>
</reference>
<dbReference type="Gene3D" id="3.30.565.10">
    <property type="entry name" value="Histidine kinase-like ATPase, C-terminal domain"/>
    <property type="match status" value="1"/>
</dbReference>
<feature type="transmembrane region" description="Helical" evidence="15">
    <location>
        <begin position="22"/>
        <end position="45"/>
    </location>
</feature>
<feature type="compositionally biased region" description="Pro residues" evidence="14">
    <location>
        <begin position="543"/>
        <end position="554"/>
    </location>
</feature>
<dbReference type="GO" id="GO:0005886">
    <property type="term" value="C:plasma membrane"/>
    <property type="evidence" value="ECO:0007669"/>
    <property type="project" value="UniProtKB-SubCell"/>
</dbReference>
<keyword evidence="9 17" id="KW-0418">Kinase</keyword>
<gene>
    <name evidence="17" type="primary">dpiB</name>
    <name evidence="17" type="ORF">GCM10008939_12120</name>
</gene>
<dbReference type="PANTHER" id="PTHR43547:SF10">
    <property type="entry name" value="SENSOR HISTIDINE KINASE DCUS"/>
    <property type="match status" value="1"/>
</dbReference>
<feature type="region of interest" description="Disordered" evidence="14">
    <location>
        <begin position="527"/>
        <end position="564"/>
    </location>
</feature>
<keyword evidence="4" id="KW-1003">Cell membrane</keyword>
<organism evidence="17 18">
    <name type="scientific">Deinococcus aquiradiocola</name>
    <dbReference type="NCBI Taxonomy" id="393059"/>
    <lineage>
        <taxon>Bacteria</taxon>
        <taxon>Thermotogati</taxon>
        <taxon>Deinococcota</taxon>
        <taxon>Deinococci</taxon>
        <taxon>Deinococcales</taxon>
        <taxon>Deinococcaceae</taxon>
        <taxon>Deinococcus</taxon>
    </lineage>
</organism>
<dbReference type="SUPFAM" id="SSF55890">
    <property type="entry name" value="Sporulation response regulatory protein Spo0B"/>
    <property type="match status" value="1"/>
</dbReference>
<keyword evidence="11 15" id="KW-1133">Transmembrane helix</keyword>
<keyword evidence="8" id="KW-0547">Nucleotide-binding</keyword>
<keyword evidence="13 15" id="KW-0472">Membrane</keyword>
<dbReference type="InterPro" id="IPR029151">
    <property type="entry name" value="Sensor-like_sf"/>
</dbReference>
<dbReference type="InterPro" id="IPR036890">
    <property type="entry name" value="HATPase_C_sf"/>
</dbReference>
<evidence type="ECO:0000256" key="11">
    <source>
        <dbReference type="ARBA" id="ARBA00022989"/>
    </source>
</evidence>
<dbReference type="Gene3D" id="1.10.287.130">
    <property type="match status" value="1"/>
</dbReference>
<dbReference type="GO" id="GO:0000155">
    <property type="term" value="F:phosphorelay sensor kinase activity"/>
    <property type="evidence" value="ECO:0007669"/>
    <property type="project" value="InterPro"/>
</dbReference>
<dbReference type="InterPro" id="IPR003594">
    <property type="entry name" value="HATPase_dom"/>
</dbReference>
<keyword evidence="10" id="KW-0067">ATP-binding</keyword>
<evidence type="ECO:0000256" key="3">
    <source>
        <dbReference type="ARBA" id="ARBA00012438"/>
    </source>
</evidence>
<keyword evidence="7 15" id="KW-0812">Transmembrane</keyword>
<dbReference type="SMART" id="SM00387">
    <property type="entry name" value="HATPase_c"/>
    <property type="match status" value="1"/>
</dbReference>
<name>A0A917PB21_9DEIO</name>
<sequence>MQALAAEVVMPSTSRLRVQARLFLWILAFFLALAVPLALLGSAALRGSIYRDYADRSLRESRVLAQDPGLLGAYRLARPASVIQPLAERVRALLGADYVTVTDRDARRLAHPDPALLGRTMVGGDLSSFRAGRTVVETVRGTLGVSVRAKVPVLLDGSVVGLVSVGFLLPRLTALFLEVVRQSAPWYALTLLLALLGAHVLSLRVRREMLGLEPEQIAAVTAQFRTVLHALEEGVMVLRGEQVQLLSPQAARLLSAPSGPLPVPVTALLPGEACRALLDLRAGDGPPLALTVQGRPLLVSVVGVPGGDWIVTWRDRASVQALSDELFQARRYAELLRAQAHEFSNRLHTLAGLLHLGETDAALESIYSSARLSAQARDAVMPLRNVTLAGLVLGKYERARELRLPFTLDPLSALPGTLPPEVVDAAALAVGNLVENAFEAVLAAGPGEAGGVRLLVAADPEGVQIEVRDSGPGVPAHLLPGVMARGVSSKGEGRGLGLALVNEAARSLGGDVQYARDDGPLGTRFTVTLPLDGHLPPDEHGPPDAPRPPEPQGPPDDGAGGPDA</sequence>
<dbReference type="EC" id="2.7.13.3" evidence="3"/>
<dbReference type="AlphaFoldDB" id="A0A917PB21"/>
<evidence type="ECO:0000313" key="18">
    <source>
        <dbReference type="Proteomes" id="UP000635726"/>
    </source>
</evidence>
<evidence type="ECO:0000256" key="7">
    <source>
        <dbReference type="ARBA" id="ARBA00022692"/>
    </source>
</evidence>
<evidence type="ECO:0000256" key="13">
    <source>
        <dbReference type="ARBA" id="ARBA00023136"/>
    </source>
</evidence>
<dbReference type="SUPFAM" id="SSF55874">
    <property type="entry name" value="ATPase domain of HSP90 chaperone/DNA topoisomerase II/histidine kinase"/>
    <property type="match status" value="1"/>
</dbReference>
<keyword evidence="5" id="KW-0597">Phosphoprotein</keyword>
<reference evidence="17" key="2">
    <citation type="submission" date="2020-09" db="EMBL/GenBank/DDBJ databases">
        <authorList>
            <person name="Sun Q."/>
            <person name="Ohkuma M."/>
        </authorList>
    </citation>
    <scope>NUCLEOTIDE SEQUENCE</scope>
    <source>
        <strain evidence="17">JCM 14371</strain>
    </source>
</reference>
<evidence type="ECO:0000256" key="12">
    <source>
        <dbReference type="ARBA" id="ARBA00023012"/>
    </source>
</evidence>
<proteinExistence type="predicted"/>
<dbReference type="InterPro" id="IPR033463">
    <property type="entry name" value="sCache_3"/>
</dbReference>